<proteinExistence type="predicted"/>
<keyword evidence="3" id="KW-1185">Reference proteome</keyword>
<organism evidence="2 3">
    <name type="scientific">Rhizomicrobium electricum</name>
    <dbReference type="NCBI Taxonomy" id="480070"/>
    <lineage>
        <taxon>Bacteria</taxon>
        <taxon>Pseudomonadati</taxon>
        <taxon>Pseudomonadota</taxon>
        <taxon>Alphaproteobacteria</taxon>
        <taxon>Micropepsales</taxon>
        <taxon>Micropepsaceae</taxon>
        <taxon>Rhizomicrobium</taxon>
    </lineage>
</organism>
<reference evidence="3" key="1">
    <citation type="journal article" date="2019" name="Int. J. Syst. Evol. Microbiol.">
        <title>The Global Catalogue of Microorganisms (GCM) 10K type strain sequencing project: providing services to taxonomists for standard genome sequencing and annotation.</title>
        <authorList>
            <consortium name="The Broad Institute Genomics Platform"/>
            <consortium name="The Broad Institute Genome Sequencing Center for Infectious Disease"/>
            <person name="Wu L."/>
            <person name="Ma J."/>
        </authorList>
    </citation>
    <scope>NUCLEOTIDE SEQUENCE [LARGE SCALE GENOMIC DNA]</scope>
    <source>
        <strain evidence="3">JCM 15089</strain>
    </source>
</reference>
<evidence type="ECO:0000313" key="3">
    <source>
        <dbReference type="Proteomes" id="UP001499951"/>
    </source>
</evidence>
<dbReference type="InterPro" id="IPR007922">
    <property type="entry name" value="DciA-like"/>
</dbReference>
<feature type="compositionally biased region" description="Basic and acidic residues" evidence="1">
    <location>
        <begin position="1"/>
        <end position="15"/>
    </location>
</feature>
<evidence type="ECO:0000256" key="1">
    <source>
        <dbReference type="SAM" id="MobiDB-lite"/>
    </source>
</evidence>
<feature type="region of interest" description="Disordered" evidence="1">
    <location>
        <begin position="117"/>
        <end position="141"/>
    </location>
</feature>
<accession>A0ABP3NYZ3</accession>
<protein>
    <recommendedName>
        <fullName evidence="4">DUF721 domain-containing protein</fullName>
    </recommendedName>
</protein>
<dbReference type="Proteomes" id="UP001499951">
    <property type="component" value="Unassembled WGS sequence"/>
</dbReference>
<dbReference type="PIRSF" id="PIRSF032064">
    <property type="entry name" value="UCP032064"/>
    <property type="match status" value="1"/>
</dbReference>
<dbReference type="Pfam" id="PF05258">
    <property type="entry name" value="DciA"/>
    <property type="match status" value="1"/>
</dbReference>
<dbReference type="EMBL" id="BAAADD010000001">
    <property type="protein sequence ID" value="GAA0556548.1"/>
    <property type="molecule type" value="Genomic_DNA"/>
</dbReference>
<name>A0ABP3NYZ3_9PROT</name>
<comment type="caution">
    <text evidence="2">The sequence shown here is derived from an EMBL/GenBank/DDBJ whole genome shotgun (WGS) entry which is preliminary data.</text>
</comment>
<evidence type="ECO:0000313" key="2">
    <source>
        <dbReference type="EMBL" id="GAA0556548.1"/>
    </source>
</evidence>
<feature type="region of interest" description="Disordered" evidence="1">
    <location>
        <begin position="1"/>
        <end position="20"/>
    </location>
</feature>
<gene>
    <name evidence="2" type="ORF">GCM10008942_01280</name>
</gene>
<dbReference type="RefSeq" id="WP_166930422.1">
    <property type="nucleotide sequence ID" value="NZ_BAAADD010000001.1"/>
</dbReference>
<evidence type="ECO:0008006" key="4">
    <source>
        <dbReference type="Google" id="ProtNLM"/>
    </source>
</evidence>
<dbReference type="InterPro" id="IPR010593">
    <property type="entry name" value="DUF1159"/>
</dbReference>
<sequence length="161" mass="17382">MPKPKDPDTPPERRKWVGPVGNDAPVLGAAAFARAGFSDPTLVLHWEKIAGPEVARLARPLRLSQGAHGGVLTLMAEPAAAVFLSHETRALAERINGYLGRPAVARLKFVQMALTQPEKPPPIAKPAPDIAPDDPVRSYTGPEGLREALMRLARARHSQTR</sequence>